<evidence type="ECO:0000256" key="1">
    <source>
        <dbReference type="ARBA" id="ARBA00022837"/>
    </source>
</evidence>
<protein>
    <recommendedName>
        <fullName evidence="3">EF-hand domain-containing protein</fullName>
    </recommendedName>
</protein>
<organism evidence="4 5">
    <name type="scientific">Saprolegnia diclina (strain VS20)</name>
    <dbReference type="NCBI Taxonomy" id="1156394"/>
    <lineage>
        <taxon>Eukaryota</taxon>
        <taxon>Sar</taxon>
        <taxon>Stramenopiles</taxon>
        <taxon>Oomycota</taxon>
        <taxon>Saprolegniomycetes</taxon>
        <taxon>Saprolegniales</taxon>
        <taxon>Saprolegniaceae</taxon>
        <taxon>Saprolegnia</taxon>
    </lineage>
</organism>
<dbReference type="SMART" id="SM00054">
    <property type="entry name" value="EFh"/>
    <property type="match status" value="2"/>
</dbReference>
<dbReference type="STRING" id="1156394.T0PVH7"/>
<evidence type="ECO:0000256" key="2">
    <source>
        <dbReference type="SAM" id="MobiDB-lite"/>
    </source>
</evidence>
<keyword evidence="5" id="KW-1185">Reference proteome</keyword>
<dbReference type="Proteomes" id="UP000030762">
    <property type="component" value="Unassembled WGS sequence"/>
</dbReference>
<dbReference type="InParanoid" id="T0PVH7"/>
<dbReference type="eggNOG" id="ENOG502SGV0">
    <property type="taxonomic scope" value="Eukaryota"/>
</dbReference>
<dbReference type="PROSITE" id="PS50222">
    <property type="entry name" value="EF_HAND_2"/>
    <property type="match status" value="2"/>
</dbReference>
<dbReference type="GeneID" id="19953459"/>
<accession>T0PVH7</accession>
<dbReference type="Pfam" id="PF13499">
    <property type="entry name" value="EF-hand_7"/>
    <property type="match status" value="1"/>
</dbReference>
<dbReference type="SMART" id="SM00015">
    <property type="entry name" value="IQ"/>
    <property type="match status" value="4"/>
</dbReference>
<dbReference type="RefSeq" id="XP_008617036.1">
    <property type="nucleotide sequence ID" value="XM_008618814.1"/>
</dbReference>
<evidence type="ECO:0000313" key="4">
    <source>
        <dbReference type="EMBL" id="EQC29484.1"/>
    </source>
</evidence>
<dbReference type="GO" id="GO:0005509">
    <property type="term" value="F:calcium ion binding"/>
    <property type="evidence" value="ECO:0007669"/>
    <property type="project" value="InterPro"/>
</dbReference>
<feature type="domain" description="EF-hand" evidence="3">
    <location>
        <begin position="584"/>
        <end position="619"/>
    </location>
</feature>
<dbReference type="InterPro" id="IPR018247">
    <property type="entry name" value="EF_Hand_1_Ca_BS"/>
</dbReference>
<gene>
    <name evidence="4" type="ORF">SDRG_12732</name>
</gene>
<dbReference type="EMBL" id="JH767183">
    <property type="protein sequence ID" value="EQC29484.1"/>
    <property type="molecule type" value="Genomic_DNA"/>
</dbReference>
<dbReference type="InterPro" id="IPR002048">
    <property type="entry name" value="EF_hand_dom"/>
</dbReference>
<feature type="region of interest" description="Disordered" evidence="2">
    <location>
        <begin position="150"/>
        <end position="200"/>
    </location>
</feature>
<keyword evidence="1" id="KW-0106">Calcium</keyword>
<dbReference type="SUPFAM" id="SSF47473">
    <property type="entry name" value="EF-hand"/>
    <property type="match status" value="1"/>
</dbReference>
<dbReference type="InterPro" id="IPR011992">
    <property type="entry name" value="EF-hand-dom_pair"/>
</dbReference>
<dbReference type="InterPro" id="IPR000048">
    <property type="entry name" value="IQ_motif_EF-hand-BS"/>
</dbReference>
<reference evidence="4 5" key="1">
    <citation type="submission" date="2012-04" db="EMBL/GenBank/DDBJ databases">
        <title>The Genome Sequence of Saprolegnia declina VS20.</title>
        <authorList>
            <consortium name="The Broad Institute Genome Sequencing Platform"/>
            <person name="Russ C."/>
            <person name="Nusbaum C."/>
            <person name="Tyler B."/>
            <person name="van West P."/>
            <person name="Dieguez-Uribeondo J."/>
            <person name="de Bruijn I."/>
            <person name="Tripathy S."/>
            <person name="Jiang R."/>
            <person name="Young S.K."/>
            <person name="Zeng Q."/>
            <person name="Gargeya S."/>
            <person name="Fitzgerald M."/>
            <person name="Haas B."/>
            <person name="Abouelleil A."/>
            <person name="Alvarado L."/>
            <person name="Arachchi H.M."/>
            <person name="Berlin A."/>
            <person name="Chapman S.B."/>
            <person name="Goldberg J."/>
            <person name="Griggs A."/>
            <person name="Gujja S."/>
            <person name="Hansen M."/>
            <person name="Howarth C."/>
            <person name="Imamovic A."/>
            <person name="Larimer J."/>
            <person name="McCowen C."/>
            <person name="Montmayeur A."/>
            <person name="Murphy C."/>
            <person name="Neiman D."/>
            <person name="Pearson M."/>
            <person name="Priest M."/>
            <person name="Roberts A."/>
            <person name="Saif S."/>
            <person name="Shea T."/>
            <person name="Sisk P."/>
            <person name="Sykes S."/>
            <person name="Wortman J."/>
            <person name="Nusbaum C."/>
            <person name="Birren B."/>
        </authorList>
    </citation>
    <scope>NUCLEOTIDE SEQUENCE [LARGE SCALE GENOMIC DNA]</scope>
    <source>
        <strain evidence="4 5">VS20</strain>
    </source>
</reference>
<evidence type="ECO:0000259" key="3">
    <source>
        <dbReference type="PROSITE" id="PS50222"/>
    </source>
</evidence>
<dbReference type="OMA" id="VLEREWI"/>
<dbReference type="PROSITE" id="PS00018">
    <property type="entry name" value="EF_HAND_1"/>
    <property type="match status" value="2"/>
</dbReference>
<dbReference type="OrthoDB" id="78369at2759"/>
<dbReference type="VEuPathDB" id="FungiDB:SDRG_12732"/>
<dbReference type="CDD" id="cd00051">
    <property type="entry name" value="EFh"/>
    <property type="match status" value="1"/>
</dbReference>
<dbReference type="Gene3D" id="1.10.238.10">
    <property type="entry name" value="EF-hand"/>
    <property type="match status" value="1"/>
</dbReference>
<name>T0PVH7_SAPDV</name>
<evidence type="ECO:0000313" key="5">
    <source>
        <dbReference type="Proteomes" id="UP000030762"/>
    </source>
</evidence>
<proteinExistence type="predicted"/>
<dbReference type="PROSITE" id="PS50096">
    <property type="entry name" value="IQ"/>
    <property type="match status" value="2"/>
</dbReference>
<sequence length="1600" mass="179577">MRALAKIPWPAPEPVDLLAEFGATLVGDVPARPAPASTLHFESKLRRLQAASPYTRPVVAREVKEPLTPAQIAARRVRNFAREHLAIDFIASNQKDANAQQTLGTQGAGSEGHSVNVDFDLQAWLCDANACAVDPQSALLHATGVVAPIPPVTSTTTSPARHVPFSPKHKRASPRRSPSPPPKAKLPKPSREPDEDNDESAVDDIQDVEYIPPYDHLKPQDVATMQHRPASTSPTRELRRAKSFHIAKWLTKRMRDRAYSKEMEDRLAATLTANVGGGLWQDQVASQLATAMSADVVYGDGSDGNARPFADDAASLAAVLEREWIDTKARDVHDRATTEYAQGHVPEALSILSAGVALLQATTAATTHKSSWGFNYTLEVHANASLLQMWYRRRYLRRAGAALRLQTAWRGFHGRRRFQRRLWRRQASALYIQKWWHVHTADKEAMRLRLQTAARRKLARLQVRRMRKANTILRASIHAWLLRALARLRLRRAVRAATAMQRLVRGFLARRAVLRLRDRILREEVARCSREADYIRRFTAIRLEDFTLFLHHSGQRHVRLLAQRLKDEAAARKRARAHWPPAAMRRAALEDLFASYDVDGSGTIDVHELKHLFDELCIPLDKASLEQAIRVMDTSCNGSVDVHEFCAYLEAPPQGASNTGLWQLHAQLQLQRVANWFTSATFKNEATRRLLYDETQRQERLLLAEFRATDPPRFACPYCGAAFGLYLPFWRHTKQRQCPATSHDRLHAADITEDEDDFAAIEQALVDARLVEVERDVALYMATAPGKADLAADATRLQTRYLALRQRRRCRQLAHDSDAVRELYHSYDMGETNALSALLVPELLADVGLGHAELAVHFASAHDVTLDEMCKAVRRAFVSLSWRTRLQQLLPSFLFAASRRQRRLRQAATCLLLREKALAETSVRAAFRSAHPPLVVCAACNTGLWHDARGHLHLHDDRFHERDVSYRHRRDARINLTATTTSRLAQLAQLSQDAARTQAMRKAMRFCKRKEGRRAIHAVTKHLCTQLERLPKSAMSEPRRLLDVIFPLVDVDRTGSIAVVSVKPVLAFLQYSTKAVPTLQPTERVPRSTVELWLHTLPPPKASALASLWRHRRATALATHVVASTYLQSGATLDVVPHRHASAYIKTPIGRQAMADEEALLCALQKATSSDPTALVLQRFDLDRSQRIRVDDLAAILYVLGAAKAKAARTVFMILSAVPPIDHHVPVDALRAWLNAHPIRHVVGHHWRARCVRARLARAVVMARYEGSVAPVAPDHISRKQLLVAKSEQFSHSTVGRDAVRAKVLELQQLEKAFVASTNGVRGHAWRRARASFLFRLFERGHVGAIELVDVPCVLHHLCHPLHNDPDLMTRMCRFLNLEATSTNTISEAAFHQWLDTDAGRAPARRLLLAWPPSTRALATAVVCFEHRSDLGQRHEENEGLPLHLVGKADAYCASVAGQHAIDEEETHVQAQLGQHRRKARRLAAHEHKVAYAALLFQLVDVSHTGRLATDALSTLLGLLQLPNDMPYARSITRALGNVTGTVDESAFVSWYRDTLAQQPLRTRLWAALRRSPLRAIATAVVAARYRHSLQEQDATTSWV</sequence>
<feature type="domain" description="EF-hand" evidence="3">
    <location>
        <begin position="620"/>
        <end position="655"/>
    </location>
</feature>